<feature type="compositionally biased region" description="Basic and acidic residues" evidence="1">
    <location>
        <begin position="1"/>
        <end position="11"/>
    </location>
</feature>
<feature type="compositionally biased region" description="Basic and acidic residues" evidence="1">
    <location>
        <begin position="40"/>
        <end position="72"/>
    </location>
</feature>
<dbReference type="Gene3D" id="6.10.140.1040">
    <property type="match status" value="1"/>
</dbReference>
<dbReference type="RefSeq" id="XP_005845912.1">
    <property type="nucleotide sequence ID" value="XM_005845850.1"/>
</dbReference>
<dbReference type="GeneID" id="17353163"/>
<proteinExistence type="predicted"/>
<dbReference type="GO" id="GO:0003723">
    <property type="term" value="F:RNA binding"/>
    <property type="evidence" value="ECO:0007669"/>
    <property type="project" value="InterPro"/>
</dbReference>
<evidence type="ECO:0000256" key="1">
    <source>
        <dbReference type="SAM" id="MobiDB-lite"/>
    </source>
</evidence>
<gene>
    <name evidence="3" type="ORF">CHLNCDRAFT_136516</name>
</gene>
<feature type="region of interest" description="Disordered" evidence="1">
    <location>
        <begin position="100"/>
        <end position="121"/>
    </location>
</feature>
<accession>E1ZKI2</accession>
<dbReference type="InterPro" id="IPR006861">
    <property type="entry name" value="HABP4_PAIRBP1-bd"/>
</dbReference>
<evidence type="ECO:0000259" key="2">
    <source>
        <dbReference type="SMART" id="SM01233"/>
    </source>
</evidence>
<evidence type="ECO:0000313" key="3">
    <source>
        <dbReference type="EMBL" id="EFN53810.1"/>
    </source>
</evidence>
<feature type="domain" description="Hyaluronan/mRNA-binding protein" evidence="2">
    <location>
        <begin position="52"/>
        <end position="141"/>
    </location>
</feature>
<organism evidence="4">
    <name type="scientific">Chlorella variabilis</name>
    <name type="common">Green alga</name>
    <dbReference type="NCBI Taxonomy" id="554065"/>
    <lineage>
        <taxon>Eukaryota</taxon>
        <taxon>Viridiplantae</taxon>
        <taxon>Chlorophyta</taxon>
        <taxon>core chlorophytes</taxon>
        <taxon>Trebouxiophyceae</taxon>
        <taxon>Chlorellales</taxon>
        <taxon>Chlorellaceae</taxon>
        <taxon>Chlorella clade</taxon>
        <taxon>Chlorella</taxon>
    </lineage>
</organism>
<dbReference type="InterPro" id="IPR039764">
    <property type="entry name" value="HABP4/SERBP1-like"/>
</dbReference>
<dbReference type="Proteomes" id="UP000008141">
    <property type="component" value="Unassembled WGS sequence"/>
</dbReference>
<evidence type="ECO:0000313" key="4">
    <source>
        <dbReference type="Proteomes" id="UP000008141"/>
    </source>
</evidence>
<dbReference type="GO" id="GO:0005634">
    <property type="term" value="C:nucleus"/>
    <property type="evidence" value="ECO:0007669"/>
    <property type="project" value="TreeGrafter"/>
</dbReference>
<dbReference type="SMART" id="SM01233">
    <property type="entry name" value="HABP4_PAI-RBP1"/>
    <property type="match status" value="1"/>
</dbReference>
<name>E1ZKI2_CHLVA</name>
<protein>
    <recommendedName>
        <fullName evidence="2">Hyaluronan/mRNA-binding protein domain-containing protein</fullName>
    </recommendedName>
</protein>
<dbReference type="AlphaFoldDB" id="E1ZKI2"/>
<dbReference type="EMBL" id="GL433850">
    <property type="protein sequence ID" value="EFN53810.1"/>
    <property type="molecule type" value="Genomic_DNA"/>
</dbReference>
<dbReference type="PANTHER" id="PTHR12299:SF17">
    <property type="entry name" value="AT19571P-RELATED"/>
    <property type="match status" value="1"/>
</dbReference>
<dbReference type="OrthoDB" id="784393at2759"/>
<reference evidence="3 4" key="1">
    <citation type="journal article" date="2010" name="Plant Cell">
        <title>The Chlorella variabilis NC64A genome reveals adaptation to photosymbiosis, coevolution with viruses, and cryptic sex.</title>
        <authorList>
            <person name="Blanc G."/>
            <person name="Duncan G."/>
            <person name="Agarkova I."/>
            <person name="Borodovsky M."/>
            <person name="Gurnon J."/>
            <person name="Kuo A."/>
            <person name="Lindquist E."/>
            <person name="Lucas S."/>
            <person name="Pangilinan J."/>
            <person name="Polle J."/>
            <person name="Salamov A."/>
            <person name="Terry A."/>
            <person name="Yamada T."/>
            <person name="Dunigan D.D."/>
            <person name="Grigoriev I.V."/>
            <person name="Claverie J.M."/>
            <person name="Van Etten J.L."/>
        </authorList>
    </citation>
    <scope>NUCLEOTIDE SEQUENCE [LARGE SCALE GENOMIC DNA]</scope>
    <source>
        <strain evidence="3 4">NC64A</strain>
    </source>
</reference>
<dbReference type="PANTHER" id="PTHR12299">
    <property type="entry name" value="HYALURONIC ACID-BINDING PROTEIN 4"/>
    <property type="match status" value="1"/>
</dbReference>
<feature type="region of interest" description="Disordered" evidence="1">
    <location>
        <begin position="1"/>
        <end position="77"/>
    </location>
</feature>
<dbReference type="InParanoid" id="E1ZKI2"/>
<dbReference type="Pfam" id="PF04774">
    <property type="entry name" value="HABP4_PAI-RBP1"/>
    <property type="match status" value="1"/>
</dbReference>
<keyword evidence="4" id="KW-1185">Reference proteome</keyword>
<sequence>MTSPKGARDEPTVNFRQADEAYDELSAPTYEGRGNTPKMTEGKSHATHPRKGDRLFDRHDASGRAHELEKKHGAGKANWGVEGEAQEELDLAVQQSLARDAELDAANPQMVSEADAPGEENVMTLEEFEALQRELSKPEQGGPA</sequence>
<dbReference type="KEGG" id="cvr:CHLNCDRAFT_136516"/>
<dbReference type="GO" id="GO:0005737">
    <property type="term" value="C:cytoplasm"/>
    <property type="evidence" value="ECO:0007669"/>
    <property type="project" value="TreeGrafter"/>
</dbReference>